<dbReference type="PANTHER" id="PTHR11552">
    <property type="entry name" value="GLUCOSE-METHANOL-CHOLINE GMC OXIDOREDUCTASE"/>
    <property type="match status" value="1"/>
</dbReference>
<dbReference type="OrthoDB" id="269227at2759"/>
<proteinExistence type="inferred from homology"/>
<dbReference type="Gene3D" id="3.30.560.10">
    <property type="entry name" value="Glucose Oxidase, domain 3"/>
    <property type="match status" value="1"/>
</dbReference>
<accession>A0A9N9TLX9</accession>
<sequence length="617" mass="68909">MTGLNLTDSCPGQLEGFPAALFFTLLNSLMAAKCSLSNPGNYPEDYGPQLSDNDEFDFIVVGSGSAGPLVAHALTENPDWKVLVIEAGGIPSAASDIPALAFSVQNTKDDWAYRTQPNPNSCLGLKNKQCSWPRGKVLGGSSCLNAMLYVKGNKRDYDKWSELGNPGWDWENVRGYFERLERLEESDFDETPLGVQGLMWLTKKKSKEPVKMSIQQAFEELGVKYKIEQDPEDPIGTVDLATCIRKGERANTGRQILGSVKNRTNLYVAMNTFVEKLIINDRKTEGVQVQINGKVLNLKAKKEVVVSAGAINSPQLLMLSGIGPKDHLQNLGIEVIKDLPVGKHLQDHLITLVDVKLSENSIISPKHPADPLYEYFLHREGLIAGVSFINFVSFINTKNDSKWPNFQHHFLPSMANDQFIGPAIDKGVAFDDDTVKIRRASCQNNPCVSMVQTLLQPESTGVILLNTTNPTDPPLIYNGYLTDEADQDMQSMLEAIRFTERLLETESYRKHRPEIIRYHSPECDKLEFRSDEYWECFTRHFGTTLYHPASTCRMGPDEQRYVVDARLRVHGVKNLRVADASVMPDVVSGNTHAPCMMIGLKAGEMIAEDWARPNEEL</sequence>
<dbReference type="PIRSF" id="PIRSF000137">
    <property type="entry name" value="Alcohol_oxidase"/>
    <property type="match status" value="1"/>
</dbReference>
<dbReference type="PANTHER" id="PTHR11552:SF147">
    <property type="entry name" value="CHOLINE DEHYDROGENASE, MITOCHONDRIAL"/>
    <property type="match status" value="1"/>
</dbReference>
<name>A0A9N9TLX9_PHYSR</name>
<dbReference type="GO" id="GO:0016614">
    <property type="term" value="F:oxidoreductase activity, acting on CH-OH group of donors"/>
    <property type="evidence" value="ECO:0007669"/>
    <property type="project" value="InterPro"/>
</dbReference>
<dbReference type="GO" id="GO:0050660">
    <property type="term" value="F:flavin adenine dinucleotide binding"/>
    <property type="evidence" value="ECO:0007669"/>
    <property type="project" value="InterPro"/>
</dbReference>
<dbReference type="SUPFAM" id="SSF51905">
    <property type="entry name" value="FAD/NAD(P)-binding domain"/>
    <property type="match status" value="1"/>
</dbReference>
<comment type="similarity">
    <text evidence="2 6">Belongs to the GMC oxidoreductase family.</text>
</comment>
<evidence type="ECO:0000256" key="1">
    <source>
        <dbReference type="ARBA" id="ARBA00001974"/>
    </source>
</evidence>
<evidence type="ECO:0000256" key="3">
    <source>
        <dbReference type="ARBA" id="ARBA00022630"/>
    </source>
</evidence>
<dbReference type="Pfam" id="PF00732">
    <property type="entry name" value="GMC_oxred_N"/>
    <property type="match status" value="1"/>
</dbReference>
<feature type="binding site" evidence="5">
    <location>
        <position position="137"/>
    </location>
    <ligand>
        <name>FAD</name>
        <dbReference type="ChEBI" id="CHEBI:57692"/>
    </ligand>
</feature>
<dbReference type="Proteomes" id="UP001153712">
    <property type="component" value="Chromosome 4"/>
</dbReference>
<gene>
    <name evidence="9" type="ORF">PHYEVI_LOCUS7602</name>
</gene>
<dbReference type="EMBL" id="OU900097">
    <property type="protein sequence ID" value="CAG9861259.1"/>
    <property type="molecule type" value="Genomic_DNA"/>
</dbReference>
<keyword evidence="4 5" id="KW-0274">FAD</keyword>
<dbReference type="InterPro" id="IPR012132">
    <property type="entry name" value="GMC_OxRdtase"/>
</dbReference>
<dbReference type="InterPro" id="IPR000172">
    <property type="entry name" value="GMC_OxRdtase_N"/>
</dbReference>
<organism evidence="9 10">
    <name type="scientific">Phyllotreta striolata</name>
    <name type="common">Striped flea beetle</name>
    <name type="synonym">Crioceris striolata</name>
    <dbReference type="NCBI Taxonomy" id="444603"/>
    <lineage>
        <taxon>Eukaryota</taxon>
        <taxon>Metazoa</taxon>
        <taxon>Ecdysozoa</taxon>
        <taxon>Arthropoda</taxon>
        <taxon>Hexapoda</taxon>
        <taxon>Insecta</taxon>
        <taxon>Pterygota</taxon>
        <taxon>Neoptera</taxon>
        <taxon>Endopterygota</taxon>
        <taxon>Coleoptera</taxon>
        <taxon>Polyphaga</taxon>
        <taxon>Cucujiformia</taxon>
        <taxon>Chrysomeloidea</taxon>
        <taxon>Chrysomelidae</taxon>
        <taxon>Galerucinae</taxon>
        <taxon>Alticini</taxon>
        <taxon>Phyllotreta</taxon>
    </lineage>
</organism>
<dbReference type="AlphaFoldDB" id="A0A9N9TLX9"/>
<evidence type="ECO:0000313" key="10">
    <source>
        <dbReference type="Proteomes" id="UP001153712"/>
    </source>
</evidence>
<dbReference type="Gene3D" id="3.50.50.60">
    <property type="entry name" value="FAD/NAD(P)-binding domain"/>
    <property type="match status" value="1"/>
</dbReference>
<keyword evidence="3 6" id="KW-0285">Flavoprotein</keyword>
<dbReference type="InterPro" id="IPR007867">
    <property type="entry name" value="GMC_OxRtase_C"/>
</dbReference>
<evidence type="ECO:0000256" key="5">
    <source>
        <dbReference type="PIRSR" id="PIRSR000137-2"/>
    </source>
</evidence>
<reference evidence="9" key="1">
    <citation type="submission" date="2022-01" db="EMBL/GenBank/DDBJ databases">
        <authorList>
            <person name="King R."/>
        </authorList>
    </citation>
    <scope>NUCLEOTIDE SEQUENCE</scope>
</reference>
<keyword evidence="10" id="KW-1185">Reference proteome</keyword>
<dbReference type="PROSITE" id="PS00624">
    <property type="entry name" value="GMC_OXRED_2"/>
    <property type="match status" value="1"/>
</dbReference>
<feature type="binding site" evidence="5">
    <location>
        <position position="274"/>
    </location>
    <ligand>
        <name>FAD</name>
        <dbReference type="ChEBI" id="CHEBI:57692"/>
    </ligand>
</feature>
<dbReference type="PROSITE" id="PS00623">
    <property type="entry name" value="GMC_OXRED_1"/>
    <property type="match status" value="1"/>
</dbReference>
<evidence type="ECO:0000256" key="4">
    <source>
        <dbReference type="ARBA" id="ARBA00022827"/>
    </source>
</evidence>
<evidence type="ECO:0000259" key="7">
    <source>
        <dbReference type="PROSITE" id="PS00623"/>
    </source>
</evidence>
<dbReference type="SUPFAM" id="SSF54373">
    <property type="entry name" value="FAD-linked reductases, C-terminal domain"/>
    <property type="match status" value="1"/>
</dbReference>
<evidence type="ECO:0000256" key="2">
    <source>
        <dbReference type="ARBA" id="ARBA00010790"/>
    </source>
</evidence>
<evidence type="ECO:0000313" key="9">
    <source>
        <dbReference type="EMBL" id="CAG9861259.1"/>
    </source>
</evidence>
<dbReference type="Pfam" id="PF05199">
    <property type="entry name" value="GMC_oxred_C"/>
    <property type="match status" value="1"/>
</dbReference>
<feature type="domain" description="Glucose-methanol-choline oxidoreductase N-terminal" evidence="8">
    <location>
        <begin position="309"/>
        <end position="323"/>
    </location>
</feature>
<protein>
    <recommendedName>
        <fullName evidence="7 8">Glucose-methanol-choline oxidoreductase N-terminal domain-containing protein</fullName>
    </recommendedName>
</protein>
<evidence type="ECO:0000256" key="6">
    <source>
        <dbReference type="RuleBase" id="RU003968"/>
    </source>
</evidence>
<comment type="cofactor">
    <cofactor evidence="1 5">
        <name>FAD</name>
        <dbReference type="ChEBI" id="CHEBI:57692"/>
    </cofactor>
</comment>
<feature type="domain" description="Glucose-methanol-choline oxidoreductase N-terminal" evidence="7">
    <location>
        <begin position="135"/>
        <end position="158"/>
    </location>
</feature>
<evidence type="ECO:0000259" key="8">
    <source>
        <dbReference type="PROSITE" id="PS00624"/>
    </source>
</evidence>
<dbReference type="InterPro" id="IPR036188">
    <property type="entry name" value="FAD/NAD-bd_sf"/>
</dbReference>